<organism evidence="2 3">
    <name type="scientific">Actinacidiphila paucisporea</name>
    <dbReference type="NCBI Taxonomy" id="310782"/>
    <lineage>
        <taxon>Bacteria</taxon>
        <taxon>Bacillati</taxon>
        <taxon>Actinomycetota</taxon>
        <taxon>Actinomycetes</taxon>
        <taxon>Kitasatosporales</taxon>
        <taxon>Streptomycetaceae</taxon>
        <taxon>Actinacidiphila</taxon>
    </lineage>
</organism>
<dbReference type="SUPFAM" id="SSF103196">
    <property type="entry name" value="Roadblock/LC7 domain"/>
    <property type="match status" value="1"/>
</dbReference>
<dbReference type="RefSeq" id="WP_073501055.1">
    <property type="nucleotide sequence ID" value="NZ_FRBI01000018.1"/>
</dbReference>
<feature type="domain" description="Roadblock/LAMTOR2" evidence="1">
    <location>
        <begin position="8"/>
        <end position="96"/>
    </location>
</feature>
<dbReference type="Pfam" id="PF03259">
    <property type="entry name" value="Robl_LC7"/>
    <property type="match status" value="1"/>
</dbReference>
<dbReference type="OrthoDB" id="3727201at2"/>
<protein>
    <recommendedName>
        <fullName evidence="1">Roadblock/LAMTOR2 domain-containing protein</fullName>
    </recommendedName>
</protein>
<accession>A0A1M7NAN7</accession>
<name>A0A1M7NAN7_9ACTN</name>
<dbReference type="InterPro" id="IPR004942">
    <property type="entry name" value="Roadblock/LAMTOR2_dom"/>
</dbReference>
<reference evidence="2 3" key="1">
    <citation type="submission" date="2016-11" db="EMBL/GenBank/DDBJ databases">
        <authorList>
            <person name="Jaros S."/>
            <person name="Januszkiewicz K."/>
            <person name="Wedrychowicz H."/>
        </authorList>
    </citation>
    <scope>NUCLEOTIDE SEQUENCE [LARGE SCALE GENOMIC DNA]</scope>
    <source>
        <strain evidence="2 3">CGMCC 4.2025</strain>
    </source>
</reference>
<dbReference type="AlphaFoldDB" id="A0A1M7NAN7"/>
<dbReference type="STRING" id="310782.SAMN05216499_11828"/>
<dbReference type="EMBL" id="FRBI01000018">
    <property type="protein sequence ID" value="SHN00715.1"/>
    <property type="molecule type" value="Genomic_DNA"/>
</dbReference>
<dbReference type="Proteomes" id="UP000184111">
    <property type="component" value="Unassembled WGS sequence"/>
</dbReference>
<proteinExistence type="predicted"/>
<keyword evidence="3" id="KW-1185">Reference proteome</keyword>
<evidence type="ECO:0000313" key="2">
    <source>
        <dbReference type="EMBL" id="SHN00715.1"/>
    </source>
</evidence>
<dbReference type="Gene3D" id="3.30.450.30">
    <property type="entry name" value="Dynein light chain 2a, cytoplasmic"/>
    <property type="match status" value="1"/>
</dbReference>
<evidence type="ECO:0000313" key="3">
    <source>
        <dbReference type="Proteomes" id="UP000184111"/>
    </source>
</evidence>
<dbReference type="SMART" id="SM00960">
    <property type="entry name" value="Robl_LC7"/>
    <property type="match status" value="1"/>
</dbReference>
<gene>
    <name evidence="2" type="ORF">SAMN05216499_11828</name>
</gene>
<sequence>MVHEAAIRTELEGLRARLPEATGALAATADGLLLAADAPGVQAEGFAALTAAALGVALRLTDGAGQHSLRELLVRSETGFVALHAAGREAVIAVIAGPRANVGRLHLEARRSSARLADLLDGVPTVPEGGGAP</sequence>
<evidence type="ECO:0000259" key="1">
    <source>
        <dbReference type="SMART" id="SM00960"/>
    </source>
</evidence>